<feature type="transmembrane region" description="Helical" evidence="5">
    <location>
        <begin position="50"/>
        <end position="70"/>
    </location>
</feature>
<dbReference type="EMBL" id="JBHSFN010000017">
    <property type="protein sequence ID" value="MFC4589580.1"/>
    <property type="molecule type" value="Genomic_DNA"/>
</dbReference>
<sequence length="258" mass="26489">MHGIAALQAYVIGPLLLWAAMAKLLGRRARASAEQSALARLAGPGRAVHAYRLTGVLELAVAAALLAPPALPVDGLAAAALSAGFLAYLTYARVAAPASSCGCLGGHARPADPRAFARAGLLFVMSLAVIGAGPLTVTPPLAALGLAEAAVLVGLSAELDRYWLTPLRRLVVRLRGPLAAPPPGEVPLEVTLRLLYLSPAYCSASARLSSDVQDTWDEDGLRFVVYAAQGRIAVFAVPLAGGDPSAVRVALIDEPVPA</sequence>
<dbReference type="RefSeq" id="WP_262844360.1">
    <property type="nucleotide sequence ID" value="NZ_JANZYP010000028.1"/>
</dbReference>
<evidence type="ECO:0000256" key="1">
    <source>
        <dbReference type="ARBA" id="ARBA00004141"/>
    </source>
</evidence>
<dbReference type="Proteomes" id="UP001595891">
    <property type="component" value="Unassembled WGS sequence"/>
</dbReference>
<feature type="domain" description="Methylamine utilisation protein MauE" evidence="6">
    <location>
        <begin position="4"/>
        <end position="129"/>
    </location>
</feature>
<reference evidence="8" key="1">
    <citation type="journal article" date="2019" name="Int. J. Syst. Evol. Microbiol.">
        <title>The Global Catalogue of Microorganisms (GCM) 10K type strain sequencing project: providing services to taxonomists for standard genome sequencing and annotation.</title>
        <authorList>
            <consortium name="The Broad Institute Genomics Platform"/>
            <consortium name="The Broad Institute Genome Sequencing Center for Infectious Disease"/>
            <person name="Wu L."/>
            <person name="Ma J."/>
        </authorList>
    </citation>
    <scope>NUCLEOTIDE SEQUENCE [LARGE SCALE GENOMIC DNA]</scope>
    <source>
        <strain evidence="8">CCUG 49560</strain>
    </source>
</reference>
<feature type="transmembrane region" description="Helical" evidence="5">
    <location>
        <begin position="6"/>
        <end position="26"/>
    </location>
</feature>
<evidence type="ECO:0000256" key="3">
    <source>
        <dbReference type="ARBA" id="ARBA00022989"/>
    </source>
</evidence>
<name>A0ABV9EMA1_9ACTN</name>
<evidence type="ECO:0000256" key="5">
    <source>
        <dbReference type="SAM" id="Phobius"/>
    </source>
</evidence>
<evidence type="ECO:0000256" key="4">
    <source>
        <dbReference type="ARBA" id="ARBA00023136"/>
    </source>
</evidence>
<evidence type="ECO:0000313" key="8">
    <source>
        <dbReference type="Proteomes" id="UP001595891"/>
    </source>
</evidence>
<gene>
    <name evidence="7" type="ORF">ACFO8L_26070</name>
</gene>
<keyword evidence="8" id="KW-1185">Reference proteome</keyword>
<feature type="transmembrane region" description="Helical" evidence="5">
    <location>
        <begin position="76"/>
        <end position="94"/>
    </location>
</feature>
<feature type="transmembrane region" description="Helical" evidence="5">
    <location>
        <begin position="115"/>
        <end position="135"/>
    </location>
</feature>
<keyword evidence="2 5" id="KW-0812">Transmembrane</keyword>
<proteinExistence type="predicted"/>
<comment type="caution">
    <text evidence="7">The sequence shown here is derived from an EMBL/GenBank/DDBJ whole genome shotgun (WGS) entry which is preliminary data.</text>
</comment>
<evidence type="ECO:0000256" key="2">
    <source>
        <dbReference type="ARBA" id="ARBA00022692"/>
    </source>
</evidence>
<accession>A0ABV9EMA1</accession>
<keyword evidence="3 5" id="KW-1133">Transmembrane helix</keyword>
<keyword evidence="4 5" id="KW-0472">Membrane</keyword>
<protein>
    <submittedName>
        <fullName evidence="7">MauE/DoxX family redox-associated membrane protein</fullName>
    </submittedName>
</protein>
<dbReference type="Pfam" id="PF07291">
    <property type="entry name" value="MauE"/>
    <property type="match status" value="1"/>
</dbReference>
<evidence type="ECO:0000259" key="6">
    <source>
        <dbReference type="Pfam" id="PF07291"/>
    </source>
</evidence>
<organism evidence="7 8">
    <name type="scientific">Sphaerisporangium corydalis</name>
    <dbReference type="NCBI Taxonomy" id="1441875"/>
    <lineage>
        <taxon>Bacteria</taxon>
        <taxon>Bacillati</taxon>
        <taxon>Actinomycetota</taxon>
        <taxon>Actinomycetes</taxon>
        <taxon>Streptosporangiales</taxon>
        <taxon>Streptosporangiaceae</taxon>
        <taxon>Sphaerisporangium</taxon>
    </lineage>
</organism>
<comment type="subcellular location">
    <subcellularLocation>
        <location evidence="1">Membrane</location>
        <topology evidence="1">Multi-pass membrane protein</topology>
    </subcellularLocation>
</comment>
<dbReference type="InterPro" id="IPR009908">
    <property type="entry name" value="Methylamine_util_MauE"/>
</dbReference>
<evidence type="ECO:0000313" key="7">
    <source>
        <dbReference type="EMBL" id="MFC4589580.1"/>
    </source>
</evidence>